<comment type="caution">
    <text evidence="1">The sequence shown here is derived from an EMBL/GenBank/DDBJ whole genome shotgun (WGS) entry which is preliminary data.</text>
</comment>
<protein>
    <submittedName>
        <fullName evidence="1">Uncharacterized protein</fullName>
    </submittedName>
</protein>
<evidence type="ECO:0000313" key="1">
    <source>
        <dbReference type="EMBL" id="GAA1983026.1"/>
    </source>
</evidence>
<sequence length="236" mass="24501">MTSTDTAGAAAVVTLPDADYVVGGGHGAQHAVEFGRAARTLRGEGRWGYLTSAVCEAVVLPVAKWGPWTYDNPRFTGVVGQPRCPACGWLVALAQDTAAAELALLRPTAADLAVLSRLLPAEPLPAHRICAAILADPAYDPDHPHLAQLLGHVTAHTPRVLLPEDCADGGCDHDRADDEAGHCSYPDASLGCAVCSVRAGSWAGEYEGQFASECTVPAPCEVLRTAAAHYDVAIGG</sequence>
<dbReference type="RefSeq" id="WP_344428963.1">
    <property type="nucleotide sequence ID" value="NZ_BAAANN010000038.1"/>
</dbReference>
<name>A0ABN2S9V1_9PSEU</name>
<dbReference type="Proteomes" id="UP001501116">
    <property type="component" value="Unassembled WGS sequence"/>
</dbReference>
<reference evidence="2" key="1">
    <citation type="journal article" date="2019" name="Int. J. Syst. Evol. Microbiol.">
        <title>The Global Catalogue of Microorganisms (GCM) 10K type strain sequencing project: providing services to taxonomists for standard genome sequencing and annotation.</title>
        <authorList>
            <consortium name="The Broad Institute Genomics Platform"/>
            <consortium name="The Broad Institute Genome Sequencing Center for Infectious Disease"/>
            <person name="Wu L."/>
            <person name="Ma J."/>
        </authorList>
    </citation>
    <scope>NUCLEOTIDE SEQUENCE [LARGE SCALE GENOMIC DNA]</scope>
    <source>
        <strain evidence="2">JCM 14545</strain>
    </source>
</reference>
<evidence type="ECO:0000313" key="2">
    <source>
        <dbReference type="Proteomes" id="UP001501116"/>
    </source>
</evidence>
<gene>
    <name evidence="1" type="ORF">GCM10009754_70090</name>
</gene>
<proteinExistence type="predicted"/>
<organism evidence="1 2">
    <name type="scientific">Amycolatopsis minnesotensis</name>
    <dbReference type="NCBI Taxonomy" id="337894"/>
    <lineage>
        <taxon>Bacteria</taxon>
        <taxon>Bacillati</taxon>
        <taxon>Actinomycetota</taxon>
        <taxon>Actinomycetes</taxon>
        <taxon>Pseudonocardiales</taxon>
        <taxon>Pseudonocardiaceae</taxon>
        <taxon>Amycolatopsis</taxon>
    </lineage>
</organism>
<dbReference type="EMBL" id="BAAANN010000038">
    <property type="protein sequence ID" value="GAA1983026.1"/>
    <property type="molecule type" value="Genomic_DNA"/>
</dbReference>
<keyword evidence="2" id="KW-1185">Reference proteome</keyword>
<accession>A0ABN2S9V1</accession>